<gene>
    <name evidence="2" type="ORF">FDG2_4465</name>
</gene>
<sequence length="64" mass="6991">MAEHDELVQSESLWPSQRVPEGDVDDGLDAASEPWRIPRSVANPTRLRFGSPRESVSVSLSGSV</sequence>
<feature type="region of interest" description="Disordered" evidence="1">
    <location>
        <begin position="1"/>
        <end position="37"/>
    </location>
</feature>
<evidence type="ECO:0000313" key="3">
    <source>
        <dbReference type="Proteomes" id="UP000199013"/>
    </source>
</evidence>
<dbReference type="EMBL" id="FLUV01001876">
    <property type="protein sequence ID" value="SBW25240.1"/>
    <property type="molecule type" value="Genomic_DNA"/>
</dbReference>
<accession>A0A1C3P635</accession>
<organism evidence="2 3">
    <name type="scientific">Candidatus Protofrankia californiensis</name>
    <dbReference type="NCBI Taxonomy" id="1839754"/>
    <lineage>
        <taxon>Bacteria</taxon>
        <taxon>Bacillati</taxon>
        <taxon>Actinomycetota</taxon>
        <taxon>Actinomycetes</taxon>
        <taxon>Frankiales</taxon>
        <taxon>Frankiaceae</taxon>
        <taxon>Protofrankia</taxon>
    </lineage>
</organism>
<evidence type="ECO:0000313" key="2">
    <source>
        <dbReference type="EMBL" id="SBW25240.1"/>
    </source>
</evidence>
<name>A0A1C3P635_9ACTN</name>
<protein>
    <submittedName>
        <fullName evidence="2">Uncharacterized protein</fullName>
    </submittedName>
</protein>
<evidence type="ECO:0000256" key="1">
    <source>
        <dbReference type="SAM" id="MobiDB-lite"/>
    </source>
</evidence>
<reference evidence="3" key="1">
    <citation type="submission" date="2016-02" db="EMBL/GenBank/DDBJ databases">
        <authorList>
            <person name="Wibberg D."/>
        </authorList>
    </citation>
    <scope>NUCLEOTIDE SEQUENCE [LARGE SCALE GENOMIC DNA]</scope>
</reference>
<dbReference type="Proteomes" id="UP000199013">
    <property type="component" value="Unassembled WGS sequence"/>
</dbReference>
<keyword evidence="3" id="KW-1185">Reference proteome</keyword>
<proteinExistence type="predicted"/>
<dbReference type="AlphaFoldDB" id="A0A1C3P635"/>